<feature type="region of interest" description="Disordered" evidence="9">
    <location>
        <begin position="543"/>
        <end position="564"/>
    </location>
</feature>
<feature type="transmembrane region" description="Helical" evidence="10">
    <location>
        <begin position="386"/>
        <end position="404"/>
    </location>
</feature>
<dbReference type="InterPro" id="IPR013525">
    <property type="entry name" value="ABC2_TM"/>
</dbReference>
<accession>A0A6S7GB98</accession>
<dbReference type="GO" id="GO:0140359">
    <property type="term" value="F:ABC-type transporter activity"/>
    <property type="evidence" value="ECO:0007669"/>
    <property type="project" value="InterPro"/>
</dbReference>
<evidence type="ECO:0000256" key="1">
    <source>
        <dbReference type="ARBA" id="ARBA00004141"/>
    </source>
</evidence>
<evidence type="ECO:0000256" key="6">
    <source>
        <dbReference type="ARBA" id="ARBA00022803"/>
    </source>
</evidence>
<dbReference type="InterPro" id="IPR048366">
    <property type="entry name" value="TNP-like_GBD"/>
</dbReference>
<keyword evidence="3" id="KW-0963">Cytoplasm</keyword>
<evidence type="ECO:0000256" key="4">
    <source>
        <dbReference type="ARBA" id="ARBA00022692"/>
    </source>
</evidence>
<dbReference type="GO" id="GO:0031072">
    <property type="term" value="F:heat shock protein binding"/>
    <property type="evidence" value="ECO:0007669"/>
    <property type="project" value="TreeGrafter"/>
</dbReference>
<keyword evidence="6" id="KW-0802">TPR repeat</keyword>
<evidence type="ECO:0000256" key="5">
    <source>
        <dbReference type="ARBA" id="ARBA00022737"/>
    </source>
</evidence>
<feature type="transmembrane region" description="Helical" evidence="10">
    <location>
        <begin position="252"/>
        <end position="271"/>
    </location>
</feature>
<keyword evidence="15" id="KW-1185">Reference proteome</keyword>
<dbReference type="Pfam" id="PF21787">
    <property type="entry name" value="TNP-like_RNaseH_N"/>
    <property type="match status" value="1"/>
</dbReference>
<dbReference type="GO" id="GO:0005829">
    <property type="term" value="C:cytosol"/>
    <property type="evidence" value="ECO:0007669"/>
    <property type="project" value="TreeGrafter"/>
</dbReference>
<feature type="region of interest" description="Disordered" evidence="9">
    <location>
        <begin position="1316"/>
        <end position="1335"/>
    </location>
</feature>
<dbReference type="InterPro" id="IPR048365">
    <property type="entry name" value="TNP-like_RNaseH_N"/>
</dbReference>
<dbReference type="SUPFAM" id="SSF57716">
    <property type="entry name" value="Glucocorticoid receptor-like (DNA-binding domain)"/>
    <property type="match status" value="1"/>
</dbReference>
<dbReference type="Proteomes" id="UP001152795">
    <property type="component" value="Unassembled WGS sequence"/>
</dbReference>
<evidence type="ECO:0000313" key="15">
    <source>
        <dbReference type="Proteomes" id="UP001152795"/>
    </source>
</evidence>
<reference evidence="14" key="1">
    <citation type="submission" date="2020-04" db="EMBL/GenBank/DDBJ databases">
        <authorList>
            <person name="Alioto T."/>
            <person name="Alioto T."/>
            <person name="Gomez Garrido J."/>
        </authorList>
    </citation>
    <scope>NUCLEOTIDE SEQUENCE</scope>
    <source>
        <strain evidence="14">A484AB</strain>
    </source>
</reference>
<keyword evidence="8 10" id="KW-0472">Membrane</keyword>
<evidence type="ECO:0000313" key="14">
    <source>
        <dbReference type="EMBL" id="CAB3985387.1"/>
    </source>
</evidence>
<feature type="transmembrane region" description="Helical" evidence="10">
    <location>
        <begin position="360"/>
        <end position="379"/>
    </location>
</feature>
<dbReference type="InterPro" id="IPR051982">
    <property type="entry name" value="CiliaryAsmbly_MitoImport"/>
</dbReference>
<evidence type="ECO:0000256" key="2">
    <source>
        <dbReference type="ARBA" id="ARBA00004496"/>
    </source>
</evidence>
<proteinExistence type="predicted"/>
<keyword evidence="5" id="KW-0677">Repeat</keyword>
<dbReference type="OrthoDB" id="2441813at2759"/>
<dbReference type="EMBL" id="CACRXK020000867">
    <property type="protein sequence ID" value="CAB3985387.1"/>
    <property type="molecule type" value="Genomic_DNA"/>
</dbReference>
<dbReference type="PANTHER" id="PTHR45984:SF1">
    <property type="entry name" value="SPAG1 AXONEMAL DYNEIN ASSEMBLY FACTOR"/>
    <property type="match status" value="1"/>
</dbReference>
<organism evidence="14 15">
    <name type="scientific">Paramuricea clavata</name>
    <name type="common">Red gorgonian</name>
    <name type="synonym">Violescent sea-whip</name>
    <dbReference type="NCBI Taxonomy" id="317549"/>
    <lineage>
        <taxon>Eukaryota</taxon>
        <taxon>Metazoa</taxon>
        <taxon>Cnidaria</taxon>
        <taxon>Anthozoa</taxon>
        <taxon>Octocorallia</taxon>
        <taxon>Malacalcyonacea</taxon>
        <taxon>Plexauridae</taxon>
        <taxon>Paramuricea</taxon>
    </lineage>
</organism>
<evidence type="ECO:0000256" key="3">
    <source>
        <dbReference type="ARBA" id="ARBA00022490"/>
    </source>
</evidence>
<dbReference type="Pfam" id="PF21788">
    <property type="entry name" value="TNP-like_GBD"/>
    <property type="match status" value="1"/>
</dbReference>
<comment type="subcellular location">
    <subcellularLocation>
        <location evidence="2">Cytoplasm</location>
    </subcellularLocation>
    <subcellularLocation>
        <location evidence="1">Membrane</location>
        <topology evidence="1">Multi-pass membrane protein</topology>
    </subcellularLocation>
</comment>
<protein>
    <submittedName>
        <fullName evidence="14">Transposable element P transposase</fullName>
    </submittedName>
</protein>
<evidence type="ECO:0000259" key="11">
    <source>
        <dbReference type="Pfam" id="PF01061"/>
    </source>
</evidence>
<evidence type="ECO:0000256" key="10">
    <source>
        <dbReference type="SAM" id="Phobius"/>
    </source>
</evidence>
<feature type="domain" description="Transposable element P transposase-like GTP-binding insertion" evidence="13">
    <location>
        <begin position="1053"/>
        <end position="1168"/>
    </location>
</feature>
<feature type="transmembrane region" description="Helical" evidence="10">
    <location>
        <begin position="296"/>
        <end position="319"/>
    </location>
</feature>
<gene>
    <name evidence="14" type="ORF">PACLA_8A061329</name>
</gene>
<feature type="compositionally biased region" description="Basic residues" evidence="9">
    <location>
        <begin position="1323"/>
        <end position="1335"/>
    </location>
</feature>
<name>A0A6S7GB98_PARCT</name>
<dbReference type="GO" id="GO:0006626">
    <property type="term" value="P:protein targeting to mitochondrion"/>
    <property type="evidence" value="ECO:0007669"/>
    <property type="project" value="TreeGrafter"/>
</dbReference>
<evidence type="ECO:0000256" key="8">
    <source>
        <dbReference type="ARBA" id="ARBA00023136"/>
    </source>
</evidence>
<sequence length="1335" mass="151255">MFVYETFLLCTEVMSATNSFVPGSSGKAAGSNVPIAHLDYSYVNDCTKADELEEIITVLRSGCEGYYPDLLDFTEKKLKEINPKSEVLRKEKPARSVNDLNDHDKAVAEEFLSWMNETNDREKKLKSSNGQAEVVTNVDGLPPVRSAKTIVDNGPKENAAKASISNSKKTAKPRDYQEWDKFDIDKELKNVDKKQEAYLVYGELLTRLFVIDYRAVSSSTLGQTVYLPIMFSIFGLTAGIFSWQAKTPLEIITAYCGSSIPSLLFLGSLLLNRINNSLENCRLECSENAGCSYEHVIQIFLSTSAVCVLPVIACSALTYFMVITAYNWWRFFLVTIISLVLNQTWIAIYMMVIYTTPSNVSHASAAIAVLGGFSSGFIVTRDKMPVVYNLLFYINPQFYGYSAITKVMLQNVRMKCEFESTLNCISKDENAVLAMFGFDSVNPYGHLVIPVVCAADSDHTKAFKTKARQEWIALILRTREMTPELKQQIDANNIHLCELHFKPECFNIHPKRKTLISGSVPSENLPMRRFDVVKPERRVLLRRNEDLPTSSHSPEETPSKVVKTPSLESVIQQVQDSIPSWKLDNSPDNGVKLELYDDLHSLPKYTVLIHSSLEFTVAVYNWPIKEDHPIYKELKRSVMYHSMCELVNIIEESSLCQGLPDDFDVLSVVVDPTSKVTTSGTVLRHSIPKSITSEQTHIETSVVLRSVDCELIGTTLEEQQCKPCGTANMAIKKASRRKSRASEAPAKDKAPLAACGPAKLRATVISDRLHCKQLEERLQMLERKIEADGIHLDEALDKDILQIMSGQNLDATPHMKFFWEQQVKLLKSNKLGRRYHPQVIRFALSLHSKSASAYREVRESGALILPSERVLRDYKNYFKPKAGINKENIETLREKTSAFSEIQRYVAIIMDEMKIQSNLVFDKNSGDLVGFIDLGDPMTNYSNLQEDDTVATHALAFLARGLCTDMKHIVGYYFTGSLTSYQLMPIFWKIVSVLEVSLNLKVVAAVNDGASPNRKFFNLHVNLAGNPTPSVIYKTRNVFAMTRFIFFFPDSPHLIKTARNCLYNSGSGSHSRYMWNDGQYLLFRHIADLYYSDQEFGLHALPKLTLDHIVLTSYSKMNVKLATQVLSRSVAITLRESDNEEVLGTAMFCQMLNDFFDCTNVRSTTEYTRKRNMMIKPYSSCDDERLAWLKDVFLKYLQDWKESTLHRPGLFSLDERGKMFLSPQTYEGLQISVNAHVEAIQFLLKEGFQYVLTERFMQDVLEDYFGHQRAKGGRSDNPTAREFGYNDLTIAAQRDIAPVIRGNVGGRYEVRKWQEVSDEPVKKRSKKKKSTGTDN</sequence>
<evidence type="ECO:0000256" key="7">
    <source>
        <dbReference type="ARBA" id="ARBA00022989"/>
    </source>
</evidence>
<feature type="domain" description="ABC-2 type transporter transmembrane" evidence="11">
    <location>
        <begin position="302"/>
        <end position="409"/>
    </location>
</feature>
<dbReference type="GO" id="GO:0016020">
    <property type="term" value="C:membrane"/>
    <property type="evidence" value="ECO:0007669"/>
    <property type="project" value="UniProtKB-SubCell"/>
</dbReference>
<feature type="transmembrane region" description="Helical" evidence="10">
    <location>
        <begin position="225"/>
        <end position="245"/>
    </location>
</feature>
<dbReference type="Pfam" id="PF01061">
    <property type="entry name" value="ABC2_membrane"/>
    <property type="match status" value="1"/>
</dbReference>
<keyword evidence="7 10" id="KW-1133">Transmembrane helix</keyword>
<comment type="caution">
    <text evidence="14">The sequence shown here is derived from an EMBL/GenBank/DDBJ whole genome shotgun (WGS) entry which is preliminary data.</text>
</comment>
<dbReference type="PANTHER" id="PTHR45984">
    <property type="entry name" value="RNA (RNA) POLYMERASE II ASSOCIATED PROTEIN HOMOLOG"/>
    <property type="match status" value="1"/>
</dbReference>
<evidence type="ECO:0000256" key="9">
    <source>
        <dbReference type="SAM" id="MobiDB-lite"/>
    </source>
</evidence>
<feature type="domain" description="Transposable element P transposase-like RNase H" evidence="12">
    <location>
        <begin position="881"/>
        <end position="1018"/>
    </location>
</feature>
<evidence type="ECO:0000259" key="13">
    <source>
        <dbReference type="Pfam" id="PF21788"/>
    </source>
</evidence>
<keyword evidence="4 10" id="KW-0812">Transmembrane</keyword>
<feature type="transmembrane region" description="Helical" evidence="10">
    <location>
        <begin position="331"/>
        <end position="354"/>
    </location>
</feature>
<evidence type="ECO:0000259" key="12">
    <source>
        <dbReference type="Pfam" id="PF21787"/>
    </source>
</evidence>
<dbReference type="GO" id="GO:0005739">
    <property type="term" value="C:mitochondrion"/>
    <property type="evidence" value="ECO:0007669"/>
    <property type="project" value="TreeGrafter"/>
</dbReference>